<dbReference type="GO" id="GO:0008360">
    <property type="term" value="P:regulation of cell shape"/>
    <property type="evidence" value="ECO:0007669"/>
    <property type="project" value="UniProtKB-KW"/>
</dbReference>
<evidence type="ECO:0000256" key="5">
    <source>
        <dbReference type="ARBA" id="ARBA00022645"/>
    </source>
</evidence>
<reference evidence="18 19" key="1">
    <citation type="journal article" date="2010" name="Stand. Genomic Sci.">
        <title>Complete genome sequence of Thermaerobacter marianensis type strain (7p75a).</title>
        <authorList>
            <person name="Han C."/>
            <person name="Gu W."/>
            <person name="Zhang X."/>
            <person name="Lapidus A."/>
            <person name="Nolan M."/>
            <person name="Copeland A."/>
            <person name="Lucas S."/>
            <person name="Del Rio T.G."/>
            <person name="Tice H."/>
            <person name="Cheng J.F."/>
            <person name="Tapia R."/>
            <person name="Goodwin L."/>
            <person name="Pitluck S."/>
            <person name="Pagani I."/>
            <person name="Ivanova N."/>
            <person name="Mavromatis K."/>
            <person name="Mikhailova N."/>
            <person name="Pati A."/>
            <person name="Chen A."/>
            <person name="Palaniappan K."/>
            <person name="Land M."/>
            <person name="Hauser L."/>
            <person name="Chang Y.J."/>
            <person name="Jeffries C.D."/>
            <person name="Schneider S."/>
            <person name="Rohde M."/>
            <person name="Goker M."/>
            <person name="Pukall R."/>
            <person name="Woyke T."/>
            <person name="Bristow J."/>
            <person name="Eisen J.A."/>
            <person name="Markowitz V."/>
            <person name="Hugenholtz P."/>
            <person name="Kyrpides N.C."/>
            <person name="Klenk H.P."/>
            <person name="Detter J.C."/>
        </authorList>
    </citation>
    <scope>NUCLEOTIDE SEQUENCE [LARGE SCALE GENOMIC DNA]</scope>
    <source>
        <strain evidence="19">ATCC 700841 / DSM 12885 / JCM 10246 / 7p75a</strain>
    </source>
</reference>
<evidence type="ECO:0000256" key="15">
    <source>
        <dbReference type="RuleBase" id="RU004016"/>
    </source>
</evidence>
<dbReference type="OrthoDB" id="9791132at2"/>
<keyword evidence="19" id="KW-1185">Reference proteome</keyword>
<comment type="similarity">
    <text evidence="3 15">Belongs to the peptidase S11 family.</text>
</comment>
<evidence type="ECO:0000256" key="2">
    <source>
        <dbReference type="ARBA" id="ARBA00004752"/>
    </source>
</evidence>
<evidence type="ECO:0000256" key="14">
    <source>
        <dbReference type="PIRSR" id="PIRSR618044-2"/>
    </source>
</evidence>
<evidence type="ECO:0000256" key="8">
    <source>
        <dbReference type="ARBA" id="ARBA00022801"/>
    </source>
</evidence>
<evidence type="ECO:0000256" key="1">
    <source>
        <dbReference type="ARBA" id="ARBA00003217"/>
    </source>
</evidence>
<dbReference type="Pfam" id="PF00768">
    <property type="entry name" value="Peptidase_S11"/>
    <property type="match status" value="1"/>
</dbReference>
<dbReference type="MEROPS" id="S11.005"/>
<evidence type="ECO:0000256" key="6">
    <source>
        <dbReference type="ARBA" id="ARBA00022670"/>
    </source>
</evidence>
<dbReference type="GO" id="GO:0009252">
    <property type="term" value="P:peptidoglycan biosynthetic process"/>
    <property type="evidence" value="ECO:0007669"/>
    <property type="project" value="UniProtKB-UniPathway"/>
</dbReference>
<dbReference type="PRINTS" id="PR00725">
    <property type="entry name" value="DADACBPTASE1"/>
</dbReference>
<dbReference type="Proteomes" id="UP000008915">
    <property type="component" value="Chromosome"/>
</dbReference>
<dbReference type="EC" id="3.4.16.4" evidence="4"/>
<dbReference type="GO" id="GO:0009002">
    <property type="term" value="F:serine-type D-Ala-D-Ala carboxypeptidase activity"/>
    <property type="evidence" value="ECO:0007669"/>
    <property type="project" value="UniProtKB-EC"/>
</dbReference>
<dbReference type="Pfam" id="PF07943">
    <property type="entry name" value="PBP5_C"/>
    <property type="match status" value="1"/>
</dbReference>
<dbReference type="PANTHER" id="PTHR21581">
    <property type="entry name" value="D-ALANYL-D-ALANINE CARBOXYPEPTIDASE"/>
    <property type="match status" value="1"/>
</dbReference>
<dbReference type="InterPro" id="IPR015956">
    <property type="entry name" value="Peniciliin-bd_prot_C_sf"/>
</dbReference>
<keyword evidence="7" id="KW-0732">Signal</keyword>
<comment type="pathway">
    <text evidence="2">Cell wall biogenesis; peptidoglycan biosynthesis.</text>
</comment>
<keyword evidence="11" id="KW-0961">Cell wall biogenesis/degradation</keyword>
<dbReference type="AlphaFoldDB" id="E6SKP8"/>
<dbReference type="eggNOG" id="COG1686">
    <property type="taxonomic scope" value="Bacteria"/>
</dbReference>
<protein>
    <recommendedName>
        <fullName evidence="4">serine-type D-Ala-D-Ala carboxypeptidase</fullName>
        <ecNumber evidence="4">3.4.16.4</ecNumber>
    </recommendedName>
</protein>
<feature type="active site" evidence="13">
    <location>
        <position position="172"/>
    </location>
</feature>
<feature type="active site" description="Proton acceptor" evidence="13">
    <location>
        <position position="115"/>
    </location>
</feature>
<evidence type="ECO:0000256" key="7">
    <source>
        <dbReference type="ARBA" id="ARBA00022729"/>
    </source>
</evidence>
<keyword evidence="9" id="KW-0133">Cell shape</keyword>
<evidence type="ECO:0000256" key="10">
    <source>
        <dbReference type="ARBA" id="ARBA00022984"/>
    </source>
</evidence>
<feature type="compositionally biased region" description="Low complexity" evidence="16">
    <location>
        <begin position="52"/>
        <end position="76"/>
    </location>
</feature>
<dbReference type="PANTHER" id="PTHR21581:SF6">
    <property type="entry name" value="TRAFFICKING PROTEIN PARTICLE COMPLEX SUBUNIT 12"/>
    <property type="match status" value="1"/>
</dbReference>
<evidence type="ECO:0000259" key="17">
    <source>
        <dbReference type="SMART" id="SM00936"/>
    </source>
</evidence>
<dbReference type="HOGENOM" id="CLU_027070_8_0_9"/>
<feature type="active site" description="Acyl-ester intermediate" evidence="13">
    <location>
        <position position="112"/>
    </location>
</feature>
<dbReference type="InterPro" id="IPR012907">
    <property type="entry name" value="Peptidase_S11_C"/>
</dbReference>
<keyword evidence="5 18" id="KW-0121">Carboxypeptidase</keyword>
<dbReference type="EMBL" id="CP002344">
    <property type="protein sequence ID" value="ADU51256.1"/>
    <property type="molecule type" value="Genomic_DNA"/>
</dbReference>
<dbReference type="SUPFAM" id="SSF69189">
    <property type="entry name" value="Penicillin-binding protein associated domain"/>
    <property type="match status" value="1"/>
</dbReference>
<dbReference type="SMART" id="SM00936">
    <property type="entry name" value="PBP5_C"/>
    <property type="match status" value="1"/>
</dbReference>
<sequence>MPVPRQRPVTHRRPAGEVGRGRPGRALAVLAATGLILWGVLAGVAVRPATAATPAPAQGPDAAPDPDAGAAEPGQASGPGFRTQSAALLVMDAASGRVLWAKNADEPRHPASISKLMTLLLTLEAIQAGQIRLQDQVTVSPRAQGTPGSTAFLEVGERITVEDLIKAVAVASANDACVALAEYISGDVGRFVQRMNRRAQELGLTRTRFVDPHGLTDQPGNRMSARDIAVLSRYMIQYHPEILRYTSIWEDWLRKGTDREFWLTNTNKLVAWYEGVDGLKTGLTDESGPSVVVTARKGDDRFIVVVLGSPDSNTRWREASRLLDWAFASFDSIPIAQRGQVLRTVRVAEGRRLEVPVTVEEAFGVTVPHGEGGRVRWTLEVAEPVPAPVVPGQRVGRIVARDGDKEIAAAPVVAAQAVQRAGPPTLLARLFGWTWPMR</sequence>
<dbReference type="STRING" id="644966.Tmar_1143"/>
<dbReference type="InterPro" id="IPR012338">
    <property type="entry name" value="Beta-lactam/transpept-like"/>
</dbReference>
<accession>E6SKP8</accession>
<feature type="region of interest" description="Disordered" evidence="16">
    <location>
        <begin position="1"/>
        <end position="21"/>
    </location>
</feature>
<evidence type="ECO:0000256" key="13">
    <source>
        <dbReference type="PIRSR" id="PIRSR618044-1"/>
    </source>
</evidence>
<feature type="region of interest" description="Disordered" evidence="16">
    <location>
        <begin position="52"/>
        <end position="81"/>
    </location>
</feature>
<evidence type="ECO:0000256" key="16">
    <source>
        <dbReference type="SAM" id="MobiDB-lite"/>
    </source>
</evidence>
<comment type="function">
    <text evidence="1">Removes C-terminal D-alanyl residues from sugar-peptide cell wall precursors.</text>
</comment>
<dbReference type="GO" id="GO:0071555">
    <property type="term" value="P:cell wall organization"/>
    <property type="evidence" value="ECO:0007669"/>
    <property type="project" value="UniProtKB-KW"/>
</dbReference>
<feature type="domain" description="Peptidase S11 D-Ala-D-Ala carboxypeptidase A C-terminal" evidence="17">
    <location>
        <begin position="330"/>
        <end position="420"/>
    </location>
</feature>
<dbReference type="SUPFAM" id="SSF56601">
    <property type="entry name" value="beta-lactamase/transpeptidase-like"/>
    <property type="match status" value="1"/>
</dbReference>
<dbReference type="Gene3D" id="2.60.410.10">
    <property type="entry name" value="D-Ala-D-Ala carboxypeptidase, C-terminal domain"/>
    <property type="match status" value="1"/>
</dbReference>
<evidence type="ECO:0000313" key="18">
    <source>
        <dbReference type="EMBL" id="ADU51256.1"/>
    </source>
</evidence>
<keyword evidence="6" id="KW-0645">Protease</keyword>
<dbReference type="InterPro" id="IPR037167">
    <property type="entry name" value="Peptidase_S11_C_sf"/>
</dbReference>
<organism evidence="18 19">
    <name type="scientific">Thermaerobacter marianensis (strain ATCC 700841 / DSM 12885 / JCM 10246 / 7p75a)</name>
    <dbReference type="NCBI Taxonomy" id="644966"/>
    <lineage>
        <taxon>Bacteria</taxon>
        <taxon>Bacillati</taxon>
        <taxon>Bacillota</taxon>
        <taxon>Clostridia</taxon>
        <taxon>Eubacteriales</taxon>
        <taxon>Clostridiales Family XVII. Incertae Sedis</taxon>
        <taxon>Thermaerobacter</taxon>
    </lineage>
</organism>
<evidence type="ECO:0000313" key="19">
    <source>
        <dbReference type="Proteomes" id="UP000008915"/>
    </source>
</evidence>
<reference evidence="19" key="2">
    <citation type="journal article" date="2010" name="Stand. Genomic Sci.">
        <title>Complete genome sequence of Thermaerobacter marianensis type strain (7p75aT).</title>
        <authorList>
            <person name="Han C."/>
            <person name="Gu W."/>
            <person name="Zhang X."/>
            <person name="Lapidus A."/>
            <person name="Nolan M."/>
            <person name="Copeland A."/>
            <person name="Lucas S."/>
            <person name="Glavina Del Rio T."/>
            <person name="Tice H."/>
            <person name="Cheng J."/>
            <person name="Tapia R."/>
            <person name="Goodwin L."/>
            <person name="Pitluck S."/>
            <person name="Pagani I."/>
            <person name="Ivanova N."/>
            <person name="Mavromatis K."/>
            <person name="Mikhailova N."/>
            <person name="Pati A."/>
            <person name="Chen A."/>
            <person name="Palaniappan K."/>
            <person name="Land M."/>
            <person name="Hauser L."/>
            <person name="Chang Y."/>
            <person name="Jeffries C."/>
            <person name="Schneider S."/>
            <person name="Rohde M."/>
            <person name="Goker M."/>
            <person name="Pukall R."/>
            <person name="Woyke T."/>
            <person name="Bristow J."/>
            <person name="Eisen J."/>
            <person name="Markowitz V."/>
            <person name="Hugenholtz P."/>
            <person name="Kyrpides N."/>
            <person name="Klenk H."/>
            <person name="Detter J."/>
        </authorList>
    </citation>
    <scope>NUCLEOTIDE SEQUENCE [LARGE SCALE GENOMIC DNA]</scope>
    <source>
        <strain evidence="19">ATCC 700841 / DSM 12885 / JCM 10246 / 7p75a</strain>
    </source>
</reference>
<evidence type="ECO:0000256" key="4">
    <source>
        <dbReference type="ARBA" id="ARBA00012448"/>
    </source>
</evidence>
<name>E6SKP8_THEM7</name>
<keyword evidence="8 18" id="KW-0378">Hydrolase</keyword>
<dbReference type="UniPathway" id="UPA00219"/>
<dbReference type="Gene3D" id="3.40.710.10">
    <property type="entry name" value="DD-peptidase/beta-lactamase superfamily"/>
    <property type="match status" value="1"/>
</dbReference>
<feature type="binding site" evidence="14">
    <location>
        <position position="280"/>
    </location>
    <ligand>
        <name>substrate</name>
    </ligand>
</feature>
<evidence type="ECO:0000256" key="12">
    <source>
        <dbReference type="ARBA" id="ARBA00034000"/>
    </source>
</evidence>
<dbReference type="InterPro" id="IPR018044">
    <property type="entry name" value="Peptidase_S11"/>
</dbReference>
<keyword evidence="10" id="KW-0573">Peptidoglycan synthesis</keyword>
<proteinExistence type="inferred from homology"/>
<gene>
    <name evidence="18" type="ordered locus">Tmar_1143</name>
</gene>
<evidence type="ECO:0000256" key="9">
    <source>
        <dbReference type="ARBA" id="ARBA00022960"/>
    </source>
</evidence>
<dbReference type="KEGG" id="tmr:Tmar_1143"/>
<comment type="catalytic activity">
    <reaction evidence="12">
        <text>Preferential cleavage: (Ac)2-L-Lys-D-Ala-|-D-Ala. Also transpeptidation of peptidyl-alanyl moieties that are N-acyl substituents of D-alanine.</text>
        <dbReference type="EC" id="3.4.16.4"/>
    </reaction>
</comment>
<dbReference type="RefSeq" id="WP_013495561.1">
    <property type="nucleotide sequence ID" value="NC_014831.1"/>
</dbReference>
<dbReference type="GO" id="GO:0006508">
    <property type="term" value="P:proteolysis"/>
    <property type="evidence" value="ECO:0007669"/>
    <property type="project" value="UniProtKB-KW"/>
</dbReference>
<evidence type="ECO:0000256" key="11">
    <source>
        <dbReference type="ARBA" id="ARBA00023316"/>
    </source>
</evidence>
<dbReference type="InterPro" id="IPR001967">
    <property type="entry name" value="Peptidase_S11_N"/>
</dbReference>
<evidence type="ECO:0000256" key="3">
    <source>
        <dbReference type="ARBA" id="ARBA00007164"/>
    </source>
</evidence>